<feature type="region of interest" description="Disordered" evidence="1">
    <location>
        <begin position="59"/>
        <end position="87"/>
    </location>
</feature>
<evidence type="ECO:0000256" key="1">
    <source>
        <dbReference type="SAM" id="MobiDB-lite"/>
    </source>
</evidence>
<feature type="region of interest" description="Disordered" evidence="1">
    <location>
        <begin position="154"/>
        <end position="185"/>
    </location>
</feature>
<accession>A0AAV6W508</accession>
<evidence type="ECO:0000313" key="3">
    <source>
        <dbReference type="Proteomes" id="UP000826271"/>
    </source>
</evidence>
<dbReference type="Proteomes" id="UP000826271">
    <property type="component" value="Unassembled WGS sequence"/>
</dbReference>
<sequence>MQFLMGLNEAYKPVRGQILLMRPLPSIEDAYCMVQQEERQMDMTTFVSMDDNSAAMYASNNTNHGNQPKSWNQNGQGNNNNGQNPVWNSVNKRNLWCEHCHTTGHTQAKCFRLHDFPLNYKPKGKKTYNGGGFQGNQGHNANYSASYPNAVTNTTSMGPSGNHASYNSASQTQINSANASTSTPQLTPDQIQQLLTLLGKQTIQSQCADSTPHLAVALALKADKNATKSLKFKPSTILSSLCK</sequence>
<dbReference type="EMBL" id="WHWC01000282">
    <property type="protein sequence ID" value="KAG8362806.1"/>
    <property type="molecule type" value="Genomic_DNA"/>
</dbReference>
<comment type="caution">
    <text evidence="2">The sequence shown here is derived from an EMBL/GenBank/DDBJ whole genome shotgun (WGS) entry which is preliminary data.</text>
</comment>
<feature type="compositionally biased region" description="Polar residues" evidence="1">
    <location>
        <begin position="59"/>
        <end position="71"/>
    </location>
</feature>
<gene>
    <name evidence="2" type="ORF">BUALT_BualtUnG0034900</name>
</gene>
<keyword evidence="3" id="KW-1185">Reference proteome</keyword>
<protein>
    <submittedName>
        <fullName evidence="2">Uncharacterized protein</fullName>
    </submittedName>
</protein>
<organism evidence="2 3">
    <name type="scientific">Buddleja alternifolia</name>
    <dbReference type="NCBI Taxonomy" id="168488"/>
    <lineage>
        <taxon>Eukaryota</taxon>
        <taxon>Viridiplantae</taxon>
        <taxon>Streptophyta</taxon>
        <taxon>Embryophyta</taxon>
        <taxon>Tracheophyta</taxon>
        <taxon>Spermatophyta</taxon>
        <taxon>Magnoliopsida</taxon>
        <taxon>eudicotyledons</taxon>
        <taxon>Gunneridae</taxon>
        <taxon>Pentapetalae</taxon>
        <taxon>asterids</taxon>
        <taxon>lamiids</taxon>
        <taxon>Lamiales</taxon>
        <taxon>Scrophulariaceae</taxon>
        <taxon>Buddlejeae</taxon>
        <taxon>Buddleja</taxon>
    </lineage>
</organism>
<dbReference type="AlphaFoldDB" id="A0AAV6W508"/>
<dbReference type="PANTHER" id="PTHR34222:SF99">
    <property type="entry name" value="PROTEIN, PUTATIVE-RELATED"/>
    <property type="match status" value="1"/>
</dbReference>
<proteinExistence type="predicted"/>
<name>A0AAV6W508_9LAMI</name>
<dbReference type="PANTHER" id="PTHR34222">
    <property type="entry name" value="GAG_PRE-INTEGRS DOMAIN-CONTAINING PROTEIN"/>
    <property type="match status" value="1"/>
</dbReference>
<evidence type="ECO:0000313" key="2">
    <source>
        <dbReference type="EMBL" id="KAG8362806.1"/>
    </source>
</evidence>
<feature type="compositionally biased region" description="Low complexity" evidence="1">
    <location>
        <begin position="72"/>
        <end position="84"/>
    </location>
</feature>
<reference evidence="2" key="1">
    <citation type="submission" date="2019-10" db="EMBL/GenBank/DDBJ databases">
        <authorList>
            <person name="Zhang R."/>
            <person name="Pan Y."/>
            <person name="Wang J."/>
            <person name="Ma R."/>
            <person name="Yu S."/>
        </authorList>
    </citation>
    <scope>NUCLEOTIDE SEQUENCE</scope>
    <source>
        <strain evidence="2">LA-IB0</strain>
        <tissue evidence="2">Leaf</tissue>
    </source>
</reference>